<dbReference type="InterPro" id="IPR029063">
    <property type="entry name" value="SAM-dependent_MTases_sf"/>
</dbReference>
<evidence type="ECO:0000256" key="5">
    <source>
        <dbReference type="PROSITE-ProRule" id="PRU10015"/>
    </source>
</evidence>
<keyword evidence="2 4" id="KW-0808">Transferase</keyword>
<evidence type="ECO:0000313" key="6">
    <source>
        <dbReference type="EMBL" id="CDI00889.1"/>
    </source>
</evidence>
<sequence>MPVFHDSVADSRLALPPGCEERCPGCTHRRFTAAASEAQKMDWLRRRLAPWAEQLQPLATVAEAERWSYRRKVCLSVVWSDAAGWQFGLWRRDELIPIPDCPVHGGLIRALVHSLMKVLPLQPQFPLAFFVQSGAQATLIVKTHRVTSLDWLAELPWDALTAGGLEGLWLHRHPAAGRRLFARNGWQWLWGEPRSRDAFGLIYGPTAFQQLIPALYDRALATAEAFLAPTAASGIADLYCGIGASLMRWAAYDARVIGVELGGEAVDCARLNAPGAQILRGKCADRIPQLRDWAQQSAAPRLLYVNPPRTGLESEVLGWAVNEFRPERLAYLSCSAGTLSRDLSGLAGAGYAVEALHPYDFFPQTHHVETLALLRRIA</sequence>
<organism evidence="6 7">
    <name type="scientific">Candidatus Competibacter denitrificans Run_A_D11</name>
    <dbReference type="NCBI Taxonomy" id="1400863"/>
    <lineage>
        <taxon>Bacteria</taxon>
        <taxon>Pseudomonadati</taxon>
        <taxon>Pseudomonadota</taxon>
        <taxon>Gammaproteobacteria</taxon>
        <taxon>Candidatus Competibacteraceae</taxon>
        <taxon>Candidatus Competibacter</taxon>
    </lineage>
</organism>
<feature type="binding site" evidence="4">
    <location>
        <position position="306"/>
    </location>
    <ligand>
        <name>S-adenosyl-L-methionine</name>
        <dbReference type="ChEBI" id="CHEBI:59789"/>
    </ligand>
</feature>
<keyword evidence="7" id="KW-1185">Reference proteome</keyword>
<evidence type="ECO:0000313" key="7">
    <source>
        <dbReference type="Proteomes" id="UP000035760"/>
    </source>
</evidence>
<reference evidence="6" key="2">
    <citation type="submission" date="2014-03" db="EMBL/GenBank/DDBJ databases">
        <title>Candidatus Competibacter-lineage genomes retrieved from metagenomes reveal functional metabolic diversity.</title>
        <authorList>
            <person name="McIlroy S.J."/>
            <person name="Albertsen M."/>
            <person name="Andresen E.K."/>
            <person name="Saunders A.M."/>
            <person name="Kristiansen R."/>
            <person name="Stokholm-Bjerregaard M."/>
            <person name="Nielsen K.L."/>
            <person name="Nielsen P.H."/>
        </authorList>
    </citation>
    <scope>NUCLEOTIDE SEQUENCE</scope>
    <source>
        <strain evidence="6">Run_A_D11</strain>
    </source>
</reference>
<evidence type="ECO:0000256" key="4">
    <source>
        <dbReference type="PROSITE-ProRule" id="PRU01024"/>
    </source>
</evidence>
<evidence type="ECO:0000256" key="3">
    <source>
        <dbReference type="ARBA" id="ARBA00022691"/>
    </source>
</evidence>
<dbReference type="Gene3D" id="2.40.50.1070">
    <property type="match status" value="1"/>
</dbReference>
<dbReference type="AlphaFoldDB" id="W6M321"/>
<dbReference type="Proteomes" id="UP000035760">
    <property type="component" value="Unassembled WGS sequence"/>
</dbReference>
<evidence type="ECO:0000256" key="2">
    <source>
        <dbReference type="ARBA" id="ARBA00022679"/>
    </source>
</evidence>
<dbReference type="Gene3D" id="3.40.50.150">
    <property type="entry name" value="Vaccinia Virus protein VP39"/>
    <property type="match status" value="1"/>
</dbReference>
<feature type="binding site" evidence="4">
    <location>
        <position position="260"/>
    </location>
    <ligand>
        <name>S-adenosyl-L-methionine</name>
        <dbReference type="ChEBI" id="CHEBI:59789"/>
    </ligand>
</feature>
<dbReference type="SUPFAM" id="SSF53335">
    <property type="entry name" value="S-adenosyl-L-methionine-dependent methyltransferases"/>
    <property type="match status" value="1"/>
</dbReference>
<dbReference type="PROSITE" id="PS51687">
    <property type="entry name" value="SAM_MT_RNA_M5U"/>
    <property type="match status" value="1"/>
</dbReference>
<dbReference type="EMBL" id="CBTJ020000001">
    <property type="protein sequence ID" value="CDI00889.1"/>
    <property type="molecule type" value="Genomic_DNA"/>
</dbReference>
<dbReference type="STRING" id="1400863.BN873_10145"/>
<dbReference type="InterPro" id="IPR010280">
    <property type="entry name" value="U5_MeTrfase_fam"/>
</dbReference>
<feature type="active site" description="Nucleophile" evidence="4">
    <location>
        <position position="334"/>
    </location>
</feature>
<feature type="binding site" evidence="4">
    <location>
        <position position="239"/>
    </location>
    <ligand>
        <name>S-adenosyl-L-methionine</name>
        <dbReference type="ChEBI" id="CHEBI:59789"/>
    </ligand>
</feature>
<dbReference type="Pfam" id="PF05958">
    <property type="entry name" value="tRNA_U5-meth_tr"/>
    <property type="match status" value="1"/>
</dbReference>
<dbReference type="PROSITE" id="PS01230">
    <property type="entry name" value="TRMA_1"/>
    <property type="match status" value="1"/>
</dbReference>
<comment type="caution">
    <text evidence="6">The sequence shown here is derived from an EMBL/GenBank/DDBJ whole genome shotgun (WGS) entry which is preliminary data.</text>
</comment>
<reference evidence="6" key="1">
    <citation type="submission" date="2013-07" db="EMBL/GenBank/DDBJ databases">
        <authorList>
            <person name="McIlroy S."/>
        </authorList>
    </citation>
    <scope>NUCLEOTIDE SEQUENCE [LARGE SCALE GENOMIC DNA]</scope>
    <source>
        <strain evidence="6">Run_A_D11</strain>
    </source>
</reference>
<feature type="active site" evidence="5">
    <location>
        <position position="334"/>
    </location>
</feature>
<proteinExistence type="inferred from homology"/>
<dbReference type="RefSeq" id="WP_071243943.1">
    <property type="nucleotide sequence ID" value="NZ_CBTJ020000001.1"/>
</dbReference>
<evidence type="ECO:0000256" key="1">
    <source>
        <dbReference type="ARBA" id="ARBA00022603"/>
    </source>
</evidence>
<accession>W6M321</accession>
<name>W6M321_9GAMM</name>
<keyword evidence="1 4" id="KW-0489">Methyltransferase</keyword>
<dbReference type="PANTHER" id="PTHR11061:SF30">
    <property type="entry name" value="TRNA (URACIL(54)-C(5))-METHYLTRANSFERASE"/>
    <property type="match status" value="1"/>
</dbReference>
<dbReference type="OrthoDB" id="9804590at2"/>
<protein>
    <submittedName>
        <fullName evidence="6">(Uracil-5)-methyltransferase</fullName>
    </submittedName>
</protein>
<dbReference type="GO" id="GO:0070475">
    <property type="term" value="P:rRNA base methylation"/>
    <property type="evidence" value="ECO:0007669"/>
    <property type="project" value="TreeGrafter"/>
</dbReference>
<feature type="binding site" evidence="4">
    <location>
        <position position="210"/>
    </location>
    <ligand>
        <name>S-adenosyl-L-methionine</name>
        <dbReference type="ChEBI" id="CHEBI:59789"/>
    </ligand>
</feature>
<comment type="similarity">
    <text evidence="4">Belongs to the class I-like SAM-binding methyltransferase superfamily. RNA M5U methyltransferase family.</text>
</comment>
<dbReference type="InterPro" id="IPR030390">
    <property type="entry name" value="MeTrfase_TrmA_AS"/>
</dbReference>
<gene>
    <name evidence="6" type="ORF">BN873_10145</name>
</gene>
<keyword evidence="3 4" id="KW-0949">S-adenosyl-L-methionine</keyword>
<dbReference type="GO" id="GO:0070041">
    <property type="term" value="F:rRNA (uridine-C5-)-methyltransferase activity"/>
    <property type="evidence" value="ECO:0007669"/>
    <property type="project" value="TreeGrafter"/>
</dbReference>
<dbReference type="PANTHER" id="PTHR11061">
    <property type="entry name" value="RNA M5U METHYLTRANSFERASE"/>
    <property type="match status" value="1"/>
</dbReference>